<gene>
    <name evidence="1" type="ORF">GJB61_18880</name>
</gene>
<dbReference type="AlphaFoldDB" id="A0A7X2H7N9"/>
<reference evidence="1 2" key="1">
    <citation type="submission" date="2019-11" db="EMBL/GenBank/DDBJ databases">
        <title>Paenibacillus monticola sp. nov., a novel PGPR strain isolated from mountain sample in China.</title>
        <authorList>
            <person name="Zhao Q."/>
            <person name="Li H.-P."/>
            <person name="Zhang J.-L."/>
        </authorList>
    </citation>
    <scope>NUCLEOTIDE SEQUENCE [LARGE SCALE GENOMIC DNA]</scope>
    <source>
        <strain evidence="1 2">LC-T2</strain>
    </source>
</reference>
<protein>
    <submittedName>
        <fullName evidence="1">Uncharacterized protein</fullName>
    </submittedName>
</protein>
<dbReference type="Gene3D" id="2.70.240.10">
    <property type="entry name" value="Leukocidin/porin MspA"/>
    <property type="match status" value="1"/>
</dbReference>
<keyword evidence="2" id="KW-1185">Reference proteome</keyword>
<dbReference type="Proteomes" id="UP000463051">
    <property type="component" value="Unassembled WGS sequence"/>
</dbReference>
<organism evidence="1 2">
    <name type="scientific">Paenibacillus monticola</name>
    <dbReference type="NCBI Taxonomy" id="2666075"/>
    <lineage>
        <taxon>Bacteria</taxon>
        <taxon>Bacillati</taxon>
        <taxon>Bacillota</taxon>
        <taxon>Bacilli</taxon>
        <taxon>Bacillales</taxon>
        <taxon>Paenibacillaceae</taxon>
        <taxon>Paenibacillus</taxon>
    </lineage>
</organism>
<accession>A0A7X2H7N9</accession>
<proteinExistence type="predicted"/>
<comment type="caution">
    <text evidence="1">The sequence shown here is derived from an EMBL/GenBank/DDBJ whole genome shotgun (WGS) entry which is preliminary data.</text>
</comment>
<sequence>MSDDLWQERSNTILTQPYLIQSDQGPLHGQSTVVGLSVSCHTQENVSSISEFYIIEQVFNINPSQMYQLNDRVKGYFIADITIETISPNFEDQPDMLPLLSSSPSTTVGSTSYTTSTSYTFGGSIGVMGDQLTASVSESYTVSNSTTVNIPDISIENNSLTLGNNAVWKFSFNNNDMEYADGSNATTSSITNFQPTVNAMWELKIADNPLIGPPTFQTRITMNFRRTGYPLMQPLSSTITMNENYNFTVMKPVPPPAPVK</sequence>
<evidence type="ECO:0000313" key="2">
    <source>
        <dbReference type="Proteomes" id="UP000463051"/>
    </source>
</evidence>
<name>A0A7X2H7N9_9BACL</name>
<dbReference type="EMBL" id="WJXB01000007">
    <property type="protein sequence ID" value="MRN55046.1"/>
    <property type="molecule type" value="Genomic_DNA"/>
</dbReference>
<evidence type="ECO:0000313" key="1">
    <source>
        <dbReference type="EMBL" id="MRN55046.1"/>
    </source>
</evidence>
<dbReference type="RefSeq" id="WP_154120555.1">
    <property type="nucleotide sequence ID" value="NZ_WJXB01000007.1"/>
</dbReference>